<reference evidence="5" key="1">
    <citation type="submission" date="2023-03" db="EMBL/GenBank/DDBJ databases">
        <title>Chromosome-scale reference genome and RAD-based genetic map of yellow starthistle (Centaurea solstitialis) reveal putative structural variation and QTLs associated with invader traits.</title>
        <authorList>
            <person name="Reatini B."/>
            <person name="Cang F.A."/>
            <person name="Jiang Q."/>
            <person name="Mckibben M.T.W."/>
            <person name="Barker M.S."/>
            <person name="Rieseberg L.H."/>
            <person name="Dlugosch K.M."/>
        </authorList>
    </citation>
    <scope>NUCLEOTIDE SEQUENCE</scope>
    <source>
        <strain evidence="5">CAN-66</strain>
        <tissue evidence="5">Leaf</tissue>
    </source>
</reference>
<feature type="region of interest" description="Disordered" evidence="2">
    <location>
        <begin position="66"/>
        <end position="85"/>
    </location>
</feature>
<dbReference type="PANTHER" id="PTHR11439">
    <property type="entry name" value="GAG-POL-RELATED RETROTRANSPOSON"/>
    <property type="match status" value="1"/>
</dbReference>
<proteinExistence type="predicted"/>
<dbReference type="PANTHER" id="PTHR11439:SF524">
    <property type="entry name" value="RNA-DIRECTED DNA POLYMERASE, PROTEIN KINASE RLK-PELLE-DLSV FAMILY"/>
    <property type="match status" value="1"/>
</dbReference>
<dbReference type="InterPro" id="IPR043502">
    <property type="entry name" value="DNA/RNA_pol_sf"/>
</dbReference>
<keyword evidence="6" id="KW-1185">Reference proteome</keyword>
<name>A0AA38T6E4_9ASTR</name>
<feature type="compositionally biased region" description="Low complexity" evidence="2">
    <location>
        <begin position="66"/>
        <end position="81"/>
    </location>
</feature>
<evidence type="ECO:0000313" key="5">
    <source>
        <dbReference type="EMBL" id="KAJ9555239.1"/>
    </source>
</evidence>
<evidence type="ECO:0000313" key="6">
    <source>
        <dbReference type="Proteomes" id="UP001172457"/>
    </source>
</evidence>
<dbReference type="CDD" id="cd09272">
    <property type="entry name" value="RNase_HI_RT_Ty1"/>
    <property type="match status" value="1"/>
</dbReference>
<feature type="domain" description="Reverse transcriptase Ty1/copia-type" evidence="3">
    <location>
        <begin position="519"/>
        <end position="761"/>
    </location>
</feature>
<dbReference type="InterPro" id="IPR013103">
    <property type="entry name" value="RVT_2"/>
</dbReference>
<protein>
    <recommendedName>
        <fullName evidence="7">Reverse transcriptase Ty1/copia-type domain-containing protein</fullName>
    </recommendedName>
</protein>
<evidence type="ECO:0000256" key="1">
    <source>
        <dbReference type="ARBA" id="ARBA00022750"/>
    </source>
</evidence>
<dbReference type="Pfam" id="PF14223">
    <property type="entry name" value="Retrotran_gag_2"/>
    <property type="match status" value="1"/>
</dbReference>
<organism evidence="5 6">
    <name type="scientific">Centaurea solstitialis</name>
    <name type="common">yellow star-thistle</name>
    <dbReference type="NCBI Taxonomy" id="347529"/>
    <lineage>
        <taxon>Eukaryota</taxon>
        <taxon>Viridiplantae</taxon>
        <taxon>Streptophyta</taxon>
        <taxon>Embryophyta</taxon>
        <taxon>Tracheophyta</taxon>
        <taxon>Spermatophyta</taxon>
        <taxon>Magnoliopsida</taxon>
        <taxon>eudicotyledons</taxon>
        <taxon>Gunneridae</taxon>
        <taxon>Pentapetalae</taxon>
        <taxon>asterids</taxon>
        <taxon>campanulids</taxon>
        <taxon>Asterales</taxon>
        <taxon>Asteraceae</taxon>
        <taxon>Carduoideae</taxon>
        <taxon>Cardueae</taxon>
        <taxon>Centaureinae</taxon>
        <taxon>Centaurea</taxon>
    </lineage>
</organism>
<dbReference type="GO" id="GO:0004190">
    <property type="term" value="F:aspartic-type endopeptidase activity"/>
    <property type="evidence" value="ECO:0007669"/>
    <property type="project" value="UniProtKB-KW"/>
</dbReference>
<evidence type="ECO:0008006" key="7">
    <source>
        <dbReference type="Google" id="ProtNLM"/>
    </source>
</evidence>
<keyword evidence="1" id="KW-0645">Protease</keyword>
<dbReference type="AlphaFoldDB" id="A0AA38T6E4"/>
<evidence type="ECO:0000259" key="4">
    <source>
        <dbReference type="Pfam" id="PF22936"/>
    </source>
</evidence>
<dbReference type="SUPFAM" id="SSF56672">
    <property type="entry name" value="DNA/RNA polymerases"/>
    <property type="match status" value="1"/>
</dbReference>
<dbReference type="InterPro" id="IPR054722">
    <property type="entry name" value="PolX-like_BBD"/>
</dbReference>
<feature type="domain" description="Retrovirus-related Pol polyprotein from transposon TNT 1-94-like beta-barrel" evidence="4">
    <location>
        <begin position="376"/>
        <end position="452"/>
    </location>
</feature>
<gene>
    <name evidence="5" type="ORF">OSB04_009853</name>
</gene>
<dbReference type="Proteomes" id="UP001172457">
    <property type="component" value="Chromosome 3"/>
</dbReference>
<keyword evidence="1" id="KW-0064">Aspartyl protease</keyword>
<feature type="compositionally biased region" description="Polar residues" evidence="2">
    <location>
        <begin position="227"/>
        <end position="249"/>
    </location>
</feature>
<feature type="compositionally biased region" description="Basic residues" evidence="2">
    <location>
        <begin position="258"/>
        <end position="270"/>
    </location>
</feature>
<dbReference type="EMBL" id="JARYMX010000003">
    <property type="protein sequence ID" value="KAJ9555239.1"/>
    <property type="molecule type" value="Genomic_DNA"/>
</dbReference>
<evidence type="ECO:0000259" key="3">
    <source>
        <dbReference type="Pfam" id="PF07727"/>
    </source>
</evidence>
<accession>A0AA38T6E4</accession>
<keyword evidence="1" id="KW-0378">Hydrolase</keyword>
<evidence type="ECO:0000256" key="2">
    <source>
        <dbReference type="SAM" id="MobiDB-lite"/>
    </source>
</evidence>
<feature type="region of interest" description="Disordered" evidence="2">
    <location>
        <begin position="227"/>
        <end position="280"/>
    </location>
</feature>
<comment type="caution">
    <text evidence="5">The sequence shown here is derived from an EMBL/GenBank/DDBJ whole genome shotgun (WGS) entry which is preliminary data.</text>
</comment>
<dbReference type="Pfam" id="PF22936">
    <property type="entry name" value="Pol_BBD"/>
    <property type="match status" value="1"/>
</dbReference>
<dbReference type="Pfam" id="PF07727">
    <property type="entry name" value="RVT_2"/>
    <property type="match status" value="1"/>
</dbReference>
<sequence>MTGSEIPQLSSSKITETKLHPTTTVSNIKNFIPIILEIESSQYNSWATLFKIHCKAFLVIDHLSPRPQAASPSSPTSTDPNKPSDEWERLDAIVLQWMYSTISNDLLHTIINNTATAHDAWVAIENLFHDNKSARAIHLLHKFSNTRLDGFSNMSAYCQELKTLADQLANVNAPVDNDRLVLQLIAGLNEQYEGIATLLQGQEPLPTFYNARSKLIQVKSRKAEQALQASKSTGSALTATTNRSTSTDSYRPDDRSISRGRGRSGRRGRGRGNNFGRGRSMYQPWQQQFYGPWSQPWMNQQYYSPFNQAQQQQFSAQWPVPPCPYPSTSRPNNNHQAQSAGILGSRPHQAHTAYSPTDIEHALYTMSLQQPDPTLYMDMGTSSTMSHDSGDYHSFSNSCLSQKIVVGNGQSIPVLGQGTKYLPKPFPPFILKNVLYSPKLVKNLISVRRFTTDNSVSVEFDPFGFLVKDYKTKRPLLRCNSSGDLYPLVLGSSLSQPTALTAIYAQLWHHRLGHPGRSNGTWELVPRSSDMNVIRSMWLYKHKYMSDGSLERYKARLVCDGRSQQVGIDCGETFSPVVKPATIRTVLSITLSNQWSVHQLDVTNAFLHGNLNETVYMHQPMGFRNKKFPDHVCLLKKSLYGLKQAPRAWYQRFTDYVLLLGFRHSRCDASLFTFHQGNDTAFLLLYVDDILLVTSSGILRQRLMTSLAQEFAMKDLGPLSYFLGISVSRTSRGMFLSQQSYANDIIARAGMQSCNPVTTPVDTSTKLSATTSDLFHDPTLYRSLAGALQYLTFTRPNITYAVQQICMHMHSPRTDHWNALKRIIRYIKGTTSLGLMLTPATSPSLISYTDPDWAGCPDTRRSTNGYCIYFGDNLISWSSKRQSTVSRSSAEAEYRGVANVVAEICWLRNLLLELRIPLSCATLVYCDNVSAIYLSGNPVQHQRTKHIELDIHFVREKVQRGQVRVLHVSSRYQIADIFTKGLPRILFEDFRSSLSIRSPPASTAGV</sequence>